<dbReference type="InterPro" id="IPR022642">
    <property type="entry name" value="CheR_C"/>
</dbReference>
<dbReference type="Gene3D" id="3.40.50.150">
    <property type="entry name" value="Vaccinia Virus protein VP39"/>
    <property type="match status" value="1"/>
</dbReference>
<dbReference type="Proteomes" id="UP000036873">
    <property type="component" value="Unassembled WGS sequence"/>
</dbReference>
<keyword evidence="4" id="KW-0808">Transferase</keyword>
<dbReference type="STRING" id="52689.AKG39_12940"/>
<dbReference type="SUPFAM" id="SSF53335">
    <property type="entry name" value="S-adenosyl-L-methionine-dependent methyltransferases"/>
    <property type="match status" value="1"/>
</dbReference>
<feature type="domain" description="CheR-type methyltransferase" evidence="6">
    <location>
        <begin position="1"/>
        <end position="275"/>
    </location>
</feature>
<dbReference type="OrthoDB" id="9816309at2"/>
<keyword evidence="5" id="KW-0949">S-adenosyl-L-methionine</keyword>
<evidence type="ECO:0000256" key="5">
    <source>
        <dbReference type="ARBA" id="ARBA00022691"/>
    </source>
</evidence>
<comment type="caution">
    <text evidence="7">The sequence shown here is derived from an EMBL/GenBank/DDBJ whole genome shotgun (WGS) entry which is preliminary data.</text>
</comment>
<accession>A0A0L6TYA1</accession>
<comment type="catalytic activity">
    <reaction evidence="1">
        <text>L-glutamyl-[protein] + S-adenosyl-L-methionine = [protein]-L-glutamate 5-O-methyl ester + S-adenosyl-L-homocysteine</text>
        <dbReference type="Rhea" id="RHEA:24452"/>
        <dbReference type="Rhea" id="RHEA-COMP:10208"/>
        <dbReference type="Rhea" id="RHEA-COMP:10311"/>
        <dbReference type="ChEBI" id="CHEBI:29973"/>
        <dbReference type="ChEBI" id="CHEBI:57856"/>
        <dbReference type="ChEBI" id="CHEBI:59789"/>
        <dbReference type="ChEBI" id="CHEBI:82795"/>
        <dbReference type="EC" id="2.1.1.80"/>
    </reaction>
</comment>
<dbReference type="Gene3D" id="1.10.155.10">
    <property type="entry name" value="Chemotaxis receptor methyltransferase CheR, N-terminal domain"/>
    <property type="match status" value="1"/>
</dbReference>
<dbReference type="InterPro" id="IPR050903">
    <property type="entry name" value="Bact_Chemotaxis_MeTrfase"/>
</dbReference>
<dbReference type="PROSITE" id="PS50123">
    <property type="entry name" value="CHER"/>
    <property type="match status" value="1"/>
</dbReference>
<dbReference type="InterPro" id="IPR026024">
    <property type="entry name" value="Chemotaxis_MeTrfase_CheR"/>
</dbReference>
<keyword evidence="3" id="KW-0489">Methyltransferase</keyword>
<dbReference type="PANTHER" id="PTHR24422:SF26">
    <property type="entry name" value="CHEMOTAXIS PROTEIN METHYLTRANSFERASE"/>
    <property type="match status" value="1"/>
</dbReference>
<evidence type="ECO:0000256" key="4">
    <source>
        <dbReference type="ARBA" id="ARBA00022679"/>
    </source>
</evidence>
<dbReference type="InterPro" id="IPR000780">
    <property type="entry name" value="CheR_MeTrfase"/>
</dbReference>
<evidence type="ECO:0000256" key="3">
    <source>
        <dbReference type="ARBA" id="ARBA00022603"/>
    </source>
</evidence>
<dbReference type="CDD" id="cd02440">
    <property type="entry name" value="AdoMet_MTases"/>
    <property type="match status" value="1"/>
</dbReference>
<dbReference type="Pfam" id="PF01739">
    <property type="entry name" value="CheR"/>
    <property type="match status" value="1"/>
</dbReference>
<dbReference type="InterPro" id="IPR036804">
    <property type="entry name" value="CheR_N_sf"/>
</dbReference>
<evidence type="ECO:0000313" key="8">
    <source>
        <dbReference type="Proteomes" id="UP000036873"/>
    </source>
</evidence>
<reference evidence="8" key="1">
    <citation type="submission" date="2015-07" db="EMBL/GenBank/DDBJ databases">
        <title>Draft genome sequence of Acetobacterium bakii DSM 8293, a potential psychrophilic chemical producer through syngas fermentation.</title>
        <authorList>
            <person name="Song Y."/>
            <person name="Hwang S."/>
            <person name="Cho B.-K."/>
        </authorList>
    </citation>
    <scope>NUCLEOTIDE SEQUENCE [LARGE SCALE GENOMIC DNA]</scope>
    <source>
        <strain evidence="8">DSM 8239</strain>
    </source>
</reference>
<gene>
    <name evidence="7" type="ORF">AKG39_12940</name>
</gene>
<evidence type="ECO:0000256" key="1">
    <source>
        <dbReference type="ARBA" id="ARBA00001541"/>
    </source>
</evidence>
<evidence type="ECO:0000256" key="2">
    <source>
        <dbReference type="ARBA" id="ARBA00012534"/>
    </source>
</evidence>
<keyword evidence="8" id="KW-1185">Reference proteome</keyword>
<dbReference type="AlphaFoldDB" id="A0A0L6TYA1"/>
<dbReference type="PATRIC" id="fig|52689.4.peg.1951"/>
<name>A0A0L6TYA1_9FIRM</name>
<dbReference type="InterPro" id="IPR022641">
    <property type="entry name" value="CheR_N"/>
</dbReference>
<dbReference type="GO" id="GO:0032259">
    <property type="term" value="P:methylation"/>
    <property type="evidence" value="ECO:0007669"/>
    <property type="project" value="UniProtKB-KW"/>
</dbReference>
<dbReference type="SMART" id="SM00138">
    <property type="entry name" value="MeTrc"/>
    <property type="match status" value="1"/>
</dbReference>
<dbReference type="EC" id="2.1.1.80" evidence="2"/>
<dbReference type="PRINTS" id="PR00996">
    <property type="entry name" value="CHERMTFRASE"/>
</dbReference>
<proteinExistence type="predicted"/>
<dbReference type="GO" id="GO:0008983">
    <property type="term" value="F:protein-glutamate O-methyltransferase activity"/>
    <property type="evidence" value="ECO:0007669"/>
    <property type="project" value="UniProtKB-EC"/>
</dbReference>
<dbReference type="EMBL" id="LGYO01000033">
    <property type="protein sequence ID" value="KNZ41223.1"/>
    <property type="molecule type" value="Genomic_DNA"/>
</dbReference>
<protein>
    <recommendedName>
        <fullName evidence="2">protein-glutamate O-methyltransferase</fullName>
        <ecNumber evidence="2">2.1.1.80</ecNumber>
    </recommendedName>
</protein>
<dbReference type="PANTHER" id="PTHR24422">
    <property type="entry name" value="CHEMOTAXIS PROTEIN METHYLTRANSFERASE"/>
    <property type="match status" value="1"/>
</dbReference>
<dbReference type="RefSeq" id="WP_050740819.1">
    <property type="nucleotide sequence ID" value="NZ_LGYO01000033.1"/>
</dbReference>
<dbReference type="Pfam" id="PF03705">
    <property type="entry name" value="CheR_N"/>
    <property type="match status" value="1"/>
</dbReference>
<dbReference type="PIRSF" id="PIRSF000410">
    <property type="entry name" value="CheR"/>
    <property type="match status" value="1"/>
</dbReference>
<sequence>MIPITDKEFQLLSEFIQSQYGIQLKKEKQLLLTGRLHKLVAELGFTTFTEYYDYLINDPTGEASDVLIDKVSTNHTYFMRESDHFDYFRDQVLPYLKELKQAANSRDIRIWCAASSTGEEPYTLAMIMADFFGAEASQWDTRLLATDISQTVLETAQNGVYDNESIESLPSSWKQKYFRSQNSQCSVVVDAIKKNVIFRRFNLMEEVFPFKKKFDVIFCRNVMIYFDQSTKNDIVNKMHHKLENGGYVFIGLAESFNREISQFKYIKPAIYRKLD</sequence>
<evidence type="ECO:0000259" key="6">
    <source>
        <dbReference type="PROSITE" id="PS50123"/>
    </source>
</evidence>
<dbReference type="InterPro" id="IPR029063">
    <property type="entry name" value="SAM-dependent_MTases_sf"/>
</dbReference>
<organism evidence="7 8">
    <name type="scientific">Acetobacterium bakii</name>
    <dbReference type="NCBI Taxonomy" id="52689"/>
    <lineage>
        <taxon>Bacteria</taxon>
        <taxon>Bacillati</taxon>
        <taxon>Bacillota</taxon>
        <taxon>Clostridia</taxon>
        <taxon>Eubacteriales</taxon>
        <taxon>Eubacteriaceae</taxon>
        <taxon>Acetobacterium</taxon>
    </lineage>
</organism>
<evidence type="ECO:0000313" key="7">
    <source>
        <dbReference type="EMBL" id="KNZ41223.1"/>
    </source>
</evidence>
<dbReference type="SUPFAM" id="SSF47757">
    <property type="entry name" value="Chemotaxis receptor methyltransferase CheR, N-terminal domain"/>
    <property type="match status" value="1"/>
</dbReference>